<organism evidence="1 2">
    <name type="scientific">Aegilops tauschii subsp. strangulata</name>
    <name type="common">Goatgrass</name>
    <dbReference type="NCBI Taxonomy" id="200361"/>
    <lineage>
        <taxon>Eukaryota</taxon>
        <taxon>Viridiplantae</taxon>
        <taxon>Streptophyta</taxon>
        <taxon>Embryophyta</taxon>
        <taxon>Tracheophyta</taxon>
        <taxon>Spermatophyta</taxon>
        <taxon>Magnoliopsida</taxon>
        <taxon>Liliopsida</taxon>
        <taxon>Poales</taxon>
        <taxon>Poaceae</taxon>
        <taxon>BOP clade</taxon>
        <taxon>Pooideae</taxon>
        <taxon>Triticodae</taxon>
        <taxon>Triticeae</taxon>
        <taxon>Triticinae</taxon>
        <taxon>Aegilops</taxon>
    </lineage>
</organism>
<proteinExistence type="predicted"/>
<reference evidence="2" key="2">
    <citation type="journal article" date="2017" name="Nat. Plants">
        <title>The Aegilops tauschii genome reveals multiple impacts of transposons.</title>
        <authorList>
            <person name="Zhao G."/>
            <person name="Zou C."/>
            <person name="Li K."/>
            <person name="Wang K."/>
            <person name="Li T."/>
            <person name="Gao L."/>
            <person name="Zhang X."/>
            <person name="Wang H."/>
            <person name="Yang Z."/>
            <person name="Liu X."/>
            <person name="Jiang W."/>
            <person name="Mao L."/>
            <person name="Kong X."/>
            <person name="Jiao Y."/>
            <person name="Jia J."/>
        </authorList>
    </citation>
    <scope>NUCLEOTIDE SEQUENCE [LARGE SCALE GENOMIC DNA]</scope>
    <source>
        <strain evidence="2">cv. AL8/78</strain>
    </source>
</reference>
<accession>A0A453L072</accession>
<evidence type="ECO:0000313" key="1">
    <source>
        <dbReference type="EnsemblPlants" id="AET5Gv20580200.7"/>
    </source>
</evidence>
<name>A0A453L072_AEGTS</name>
<dbReference type="Proteomes" id="UP000015105">
    <property type="component" value="Chromosome 5D"/>
</dbReference>
<reference evidence="1" key="4">
    <citation type="submission" date="2019-03" db="UniProtKB">
        <authorList>
            <consortium name="EnsemblPlants"/>
        </authorList>
    </citation>
    <scope>IDENTIFICATION</scope>
</reference>
<dbReference type="Gramene" id="AET5Gv20580200.7">
    <property type="protein sequence ID" value="AET5Gv20580200.7"/>
    <property type="gene ID" value="AET5Gv20580200"/>
</dbReference>
<reference evidence="2" key="1">
    <citation type="journal article" date="2014" name="Science">
        <title>Ancient hybridizations among the ancestral genomes of bread wheat.</title>
        <authorList>
            <consortium name="International Wheat Genome Sequencing Consortium,"/>
            <person name="Marcussen T."/>
            <person name="Sandve S.R."/>
            <person name="Heier L."/>
            <person name="Spannagl M."/>
            <person name="Pfeifer M."/>
            <person name="Jakobsen K.S."/>
            <person name="Wulff B.B."/>
            <person name="Steuernagel B."/>
            <person name="Mayer K.F."/>
            <person name="Olsen O.A."/>
        </authorList>
    </citation>
    <scope>NUCLEOTIDE SEQUENCE [LARGE SCALE GENOMIC DNA]</scope>
    <source>
        <strain evidence="2">cv. AL8/78</strain>
    </source>
</reference>
<reference evidence="1" key="5">
    <citation type="journal article" date="2021" name="G3 (Bethesda)">
        <title>Aegilops tauschii genome assembly Aet v5.0 features greater sequence contiguity and improved annotation.</title>
        <authorList>
            <person name="Wang L."/>
            <person name="Zhu T."/>
            <person name="Rodriguez J.C."/>
            <person name="Deal K.R."/>
            <person name="Dubcovsky J."/>
            <person name="McGuire P.E."/>
            <person name="Lux T."/>
            <person name="Spannagl M."/>
            <person name="Mayer K.F.X."/>
            <person name="Baldrich P."/>
            <person name="Meyers B.C."/>
            <person name="Huo N."/>
            <person name="Gu Y.Q."/>
            <person name="Zhou H."/>
            <person name="Devos K.M."/>
            <person name="Bennetzen J.L."/>
            <person name="Unver T."/>
            <person name="Budak H."/>
            <person name="Gulick P.J."/>
            <person name="Galiba G."/>
            <person name="Kalapos B."/>
            <person name="Nelson D.R."/>
            <person name="Li P."/>
            <person name="You F.M."/>
            <person name="Luo M.C."/>
            <person name="Dvorak J."/>
        </authorList>
    </citation>
    <scope>NUCLEOTIDE SEQUENCE [LARGE SCALE GENOMIC DNA]</scope>
    <source>
        <strain evidence="1">cv. AL8/78</strain>
    </source>
</reference>
<reference evidence="1" key="3">
    <citation type="journal article" date="2017" name="Nature">
        <title>Genome sequence of the progenitor of the wheat D genome Aegilops tauschii.</title>
        <authorList>
            <person name="Luo M.C."/>
            <person name="Gu Y.Q."/>
            <person name="Puiu D."/>
            <person name="Wang H."/>
            <person name="Twardziok S.O."/>
            <person name="Deal K.R."/>
            <person name="Huo N."/>
            <person name="Zhu T."/>
            <person name="Wang L."/>
            <person name="Wang Y."/>
            <person name="McGuire P.E."/>
            <person name="Liu S."/>
            <person name="Long H."/>
            <person name="Ramasamy R.K."/>
            <person name="Rodriguez J.C."/>
            <person name="Van S.L."/>
            <person name="Yuan L."/>
            <person name="Wang Z."/>
            <person name="Xia Z."/>
            <person name="Xiao L."/>
            <person name="Anderson O.D."/>
            <person name="Ouyang S."/>
            <person name="Liang Y."/>
            <person name="Zimin A.V."/>
            <person name="Pertea G."/>
            <person name="Qi P."/>
            <person name="Bennetzen J.L."/>
            <person name="Dai X."/>
            <person name="Dawson M.W."/>
            <person name="Muller H.G."/>
            <person name="Kugler K."/>
            <person name="Rivarola-Duarte L."/>
            <person name="Spannagl M."/>
            <person name="Mayer K.F.X."/>
            <person name="Lu F.H."/>
            <person name="Bevan M.W."/>
            <person name="Leroy P."/>
            <person name="Li P."/>
            <person name="You F.M."/>
            <person name="Sun Q."/>
            <person name="Liu Z."/>
            <person name="Lyons E."/>
            <person name="Wicker T."/>
            <person name="Salzberg S.L."/>
            <person name="Devos K.M."/>
            <person name="Dvorak J."/>
        </authorList>
    </citation>
    <scope>NUCLEOTIDE SEQUENCE [LARGE SCALE GENOMIC DNA]</scope>
    <source>
        <strain evidence="1">cv. AL8/78</strain>
    </source>
</reference>
<sequence>MNMPLQLIEGQFIQAGPRRAAGSSADVSCRSAAFYLLSVVSALRAAGLSDPAAVERLAL</sequence>
<keyword evidence="2" id="KW-1185">Reference proteome</keyword>
<dbReference type="AlphaFoldDB" id="A0A453L072"/>
<protein>
    <submittedName>
        <fullName evidence="1">Uncharacterized protein</fullName>
    </submittedName>
</protein>
<evidence type="ECO:0000313" key="2">
    <source>
        <dbReference type="Proteomes" id="UP000015105"/>
    </source>
</evidence>
<dbReference type="EnsemblPlants" id="AET5Gv20580200.7">
    <property type="protein sequence ID" value="AET5Gv20580200.7"/>
    <property type="gene ID" value="AET5Gv20580200"/>
</dbReference>